<dbReference type="InterPro" id="IPR002469">
    <property type="entry name" value="Peptidase_S9B_N"/>
</dbReference>
<dbReference type="GO" id="GO:0005886">
    <property type="term" value="C:plasma membrane"/>
    <property type="evidence" value="ECO:0007669"/>
    <property type="project" value="TreeGrafter"/>
</dbReference>
<dbReference type="Pfam" id="PF00838">
    <property type="entry name" value="TCTP"/>
    <property type="match status" value="1"/>
</dbReference>
<evidence type="ECO:0000256" key="16">
    <source>
        <dbReference type="PROSITE-ProRule" id="PRU01133"/>
    </source>
</evidence>
<keyword evidence="9" id="KW-0378">Hydrolase</keyword>
<dbReference type="PROSITE" id="PS01003">
    <property type="entry name" value="TCTP_2"/>
    <property type="match status" value="1"/>
</dbReference>
<evidence type="ECO:0000256" key="2">
    <source>
        <dbReference type="ARBA" id="ARBA00006150"/>
    </source>
</evidence>
<dbReference type="PROSITE" id="PS01002">
    <property type="entry name" value="TCTP_1"/>
    <property type="match status" value="1"/>
</dbReference>
<evidence type="ECO:0000256" key="6">
    <source>
        <dbReference type="ARBA" id="ARBA00022670"/>
    </source>
</evidence>
<dbReference type="FunFam" id="2.170.150.10:FF:000002">
    <property type="entry name" value="Translationally-controlled tumor protein homolog"/>
    <property type="match status" value="1"/>
</dbReference>
<evidence type="ECO:0000256" key="14">
    <source>
        <dbReference type="ARBA" id="ARBA00023180"/>
    </source>
</evidence>
<dbReference type="InterPro" id="IPR018103">
    <property type="entry name" value="Translation_control_tumour_CS"/>
</dbReference>
<dbReference type="GO" id="GO:0008239">
    <property type="term" value="F:dipeptidyl-peptidase activity"/>
    <property type="evidence" value="ECO:0007669"/>
    <property type="project" value="TreeGrafter"/>
</dbReference>
<keyword evidence="6" id="KW-0645">Protease</keyword>
<keyword evidence="14" id="KW-0325">Glycoprotein</keyword>
<dbReference type="GO" id="GO:0004177">
    <property type="term" value="F:aminopeptidase activity"/>
    <property type="evidence" value="ECO:0007669"/>
    <property type="project" value="UniProtKB-KW"/>
</dbReference>
<evidence type="ECO:0000256" key="1">
    <source>
        <dbReference type="ARBA" id="ARBA00004576"/>
    </source>
</evidence>
<organism evidence="20">
    <name type="scientific">Candidozyma auris</name>
    <name type="common">Yeast</name>
    <name type="synonym">Candida auris</name>
    <dbReference type="NCBI Taxonomy" id="498019"/>
    <lineage>
        <taxon>Eukaryota</taxon>
        <taxon>Fungi</taxon>
        <taxon>Dikarya</taxon>
        <taxon>Ascomycota</taxon>
        <taxon>Saccharomycotina</taxon>
        <taxon>Pichiomycetes</taxon>
        <taxon>Metschnikowiaceae</taxon>
        <taxon>Candidozyma</taxon>
    </lineage>
</organism>
<evidence type="ECO:0000313" key="20">
    <source>
        <dbReference type="EMBL" id="QWW24254.1"/>
    </source>
</evidence>
<dbReference type="PANTHER" id="PTHR11731:SF200">
    <property type="entry name" value="DIPEPTIDYL PEPTIDASE 10, ISOFORM B"/>
    <property type="match status" value="1"/>
</dbReference>
<evidence type="ECO:0000256" key="18">
    <source>
        <dbReference type="SAM" id="Phobius"/>
    </source>
</evidence>
<dbReference type="InterPro" id="IPR011323">
    <property type="entry name" value="Mss4/transl-control_tumour"/>
</dbReference>
<dbReference type="InterPro" id="IPR001375">
    <property type="entry name" value="Peptidase_S9_cat"/>
</dbReference>
<sequence length="982" mass="111054">MSLEKKKRDEDVSEKSLYKDINSRQMMRATATVLALVAIIIWGAGFLINAMDNFSSHHSAFLPTRSNGSVYKSPPLLTNEHSHESGNGKPSLTLEDIREGKFRAQYRHLQWISAPGSSLHDQGTYLLEDKTGDNVTYVVKSILDSDYHYVLHNGSSFAFGGKVYEIDSLTASPDLTKAILKTNTKKNWRHSSFALYWVLDVTSQSIEPLFNTEALVSVSKWAPTSDKIAFVYENNVYIKYLETDFIKQVTFDGDNNTFYGIPDWVYEEEVFASDIVLWWSPQGDKVGFLKFNDTHVPDFTIPYYVQEGFEEYPELVSIKYPKPGYPNPEVDLVLYNVDETDDSAQIMKLHTSFDDKLITEVLWVSDEYLLVKTTNRASDIMEIFMVSSKEGSEGKLVRKHHAKSSWFEVTSNAIYIPSDKSAGRPHDGYIDLVVHDGYNHLAYFSPPDNAEGKLLTSGQWEVLSNVFDFSTNKIYFQSTYKSSVERHYYSLDLTEAIKSPSIIEFKNLTDVSSDGWYEASFSSGAKFALVSNLGPHVPYQHLIDLHSHEVVEEVERNDEVEKNLNNYRLPSTDFFVVDLGKDVDTGDSILANAMETKPHDFDPSKKYPALFFVYGGPGSQTVKKTFDIGFSQAISSELDAIVVTVDGRGTGYNNNNQVLGSDFKFIVRDRLGHFEPIDQIAAASIWAKKSYVDKERIAIWGWSYGGFLTLKTLETDYSNRVFSYGVSVAPVTKWKLYDTIYTERYLRSPQENPDGYQSASIFNITNFKDVKRFLIMHGSGDDNVHFQNSLNLLDDFNLAGVSASQPYCNSKSPIMKIYTDVISNDELLSDAYDIKEVDGVVYEADCAMVQVKNGGDIDIGANPSAEDAADDVEDGVETVNNIVHSFRLQQTQFDKKSFLTYIKGYMKQIKAYLSEHNPDEVETFEKGAQAYVKKVIGSFKDWEFFTGESMDPDAMIVLLNYREDGTTPFVAVWKHGVKETKI</sequence>
<dbReference type="SUPFAM" id="SSF51316">
    <property type="entry name" value="Mss4-like"/>
    <property type="match status" value="1"/>
</dbReference>
<evidence type="ECO:0000256" key="13">
    <source>
        <dbReference type="ARBA" id="ARBA00023136"/>
    </source>
</evidence>
<feature type="transmembrane region" description="Helical" evidence="18">
    <location>
        <begin position="29"/>
        <end position="48"/>
    </location>
</feature>
<dbReference type="SUPFAM" id="SSF53474">
    <property type="entry name" value="alpha/beta-Hydrolases"/>
    <property type="match status" value="1"/>
</dbReference>
<dbReference type="Gene3D" id="2.140.10.30">
    <property type="entry name" value="Dipeptidylpeptidase IV, N-terminal domain"/>
    <property type="match status" value="1"/>
</dbReference>
<dbReference type="Gene3D" id="3.40.50.1820">
    <property type="entry name" value="alpha/beta hydrolase"/>
    <property type="match status" value="1"/>
</dbReference>
<comment type="similarity">
    <text evidence="16">Belongs to the TCTP family.</text>
</comment>
<evidence type="ECO:0000256" key="15">
    <source>
        <dbReference type="ARBA" id="ARBA00024683"/>
    </source>
</evidence>
<dbReference type="GO" id="GO:0006508">
    <property type="term" value="P:proteolysis"/>
    <property type="evidence" value="ECO:0007669"/>
    <property type="project" value="UniProtKB-KW"/>
</dbReference>
<comment type="similarity">
    <text evidence="2">Belongs to the peptidase S9B family.</text>
</comment>
<reference evidence="20" key="1">
    <citation type="submission" date="2021-06" db="EMBL/GenBank/DDBJ databases">
        <title>Candida auris outbreak in lebanese hospital.</title>
        <authorList>
            <person name="Finianos M."/>
        </authorList>
    </citation>
    <scope>NUCLEOTIDE SEQUENCE</scope>
    <source>
        <strain evidence="20">CA7LBN</strain>
    </source>
</reference>
<dbReference type="PANTHER" id="PTHR11731">
    <property type="entry name" value="PROTEASE FAMILY S9B,C DIPEPTIDYL-PEPTIDASE IV-RELATED"/>
    <property type="match status" value="1"/>
</dbReference>
<dbReference type="GO" id="GO:0005774">
    <property type="term" value="C:vacuolar membrane"/>
    <property type="evidence" value="ECO:0007669"/>
    <property type="project" value="UniProtKB-SubCell"/>
</dbReference>
<evidence type="ECO:0000256" key="3">
    <source>
        <dbReference type="ARBA" id="ARBA00014759"/>
    </source>
</evidence>
<dbReference type="PRINTS" id="PR01653">
    <property type="entry name" value="TCTPROTEIN"/>
</dbReference>
<keyword evidence="12 18" id="KW-1133">Transmembrane helix</keyword>
<keyword evidence="11" id="KW-0735">Signal-anchor</keyword>
<evidence type="ECO:0000256" key="9">
    <source>
        <dbReference type="ARBA" id="ARBA00022801"/>
    </source>
</evidence>
<comment type="function">
    <text evidence="15">Involved in protein synthesis. Involved in microtubule stabilization.</text>
</comment>
<dbReference type="Pfam" id="PF00326">
    <property type="entry name" value="Peptidase_S9"/>
    <property type="match status" value="1"/>
</dbReference>
<feature type="domain" description="TCTP" evidence="19">
    <location>
        <begin position="815"/>
        <end position="982"/>
    </location>
</feature>
<dbReference type="EMBL" id="CP076751">
    <property type="protein sequence ID" value="QWW24254.1"/>
    <property type="molecule type" value="Genomic_DNA"/>
</dbReference>
<evidence type="ECO:0000256" key="5">
    <source>
        <dbReference type="ARBA" id="ARBA00022554"/>
    </source>
</evidence>
<dbReference type="Pfam" id="PF00930">
    <property type="entry name" value="DPPIV_N"/>
    <property type="match status" value="1"/>
</dbReference>
<evidence type="ECO:0000259" key="19">
    <source>
        <dbReference type="PROSITE" id="PS51797"/>
    </source>
</evidence>
<dbReference type="Proteomes" id="UP000825438">
    <property type="component" value="Chromosome III"/>
</dbReference>
<evidence type="ECO:0000256" key="4">
    <source>
        <dbReference type="ARBA" id="ARBA00022438"/>
    </source>
</evidence>
<proteinExistence type="inferred from homology"/>
<name>A0A8F3AGZ0_CANAR</name>
<accession>A0A8F3AGZ0</accession>
<dbReference type="InterPro" id="IPR011057">
    <property type="entry name" value="Mss4-like_sf"/>
</dbReference>
<dbReference type="PROSITE" id="PS51797">
    <property type="entry name" value="TCTP_3"/>
    <property type="match status" value="1"/>
</dbReference>
<evidence type="ECO:0000256" key="7">
    <source>
        <dbReference type="ARBA" id="ARBA00022692"/>
    </source>
</evidence>
<evidence type="ECO:0000256" key="12">
    <source>
        <dbReference type="ARBA" id="ARBA00022989"/>
    </source>
</evidence>
<dbReference type="SUPFAM" id="SSF82171">
    <property type="entry name" value="DPP6 N-terminal domain-like"/>
    <property type="match status" value="1"/>
</dbReference>
<evidence type="ECO:0000256" key="17">
    <source>
        <dbReference type="SAM" id="MobiDB-lite"/>
    </source>
</evidence>
<keyword evidence="10" id="KW-0720">Serine protease</keyword>
<dbReference type="AlphaFoldDB" id="A0A8F3AGZ0"/>
<protein>
    <recommendedName>
        <fullName evidence="3">Translationally-controlled tumor protein homolog</fullName>
    </recommendedName>
</protein>
<keyword evidence="8" id="KW-0493">Microtubule</keyword>
<feature type="region of interest" description="Disordered" evidence="17">
    <location>
        <begin position="72"/>
        <end position="93"/>
    </location>
</feature>
<dbReference type="InterPro" id="IPR029058">
    <property type="entry name" value="AB_hydrolase_fold"/>
</dbReference>
<dbReference type="Gene3D" id="2.170.150.10">
    <property type="entry name" value="Metal Binding Protein, Guanine Nucleotide Exchange Factor, Chain A"/>
    <property type="match status" value="1"/>
</dbReference>
<comment type="subcellular location">
    <subcellularLocation>
        <location evidence="1">Vacuole membrane</location>
        <topology evidence="1">Single-pass type II membrane protein</topology>
    </subcellularLocation>
</comment>
<dbReference type="FunFam" id="3.40.50.1820:FF:000003">
    <property type="entry name" value="Dipeptidyl peptidase 4"/>
    <property type="match status" value="1"/>
</dbReference>
<keyword evidence="7 18" id="KW-0812">Transmembrane</keyword>
<dbReference type="InterPro" id="IPR018105">
    <property type="entry name" value="Translational_control_tumour_p"/>
</dbReference>
<keyword evidence="13 18" id="KW-0472">Membrane</keyword>
<keyword evidence="4" id="KW-0031">Aminopeptidase</keyword>
<dbReference type="PROSITE" id="PS00708">
    <property type="entry name" value="PRO_ENDOPEP_SER"/>
    <property type="match status" value="1"/>
</dbReference>
<evidence type="ECO:0000256" key="11">
    <source>
        <dbReference type="ARBA" id="ARBA00022968"/>
    </source>
</evidence>
<dbReference type="GO" id="GO:0005874">
    <property type="term" value="C:microtubule"/>
    <property type="evidence" value="ECO:0007669"/>
    <property type="project" value="UniProtKB-KW"/>
</dbReference>
<dbReference type="InterPro" id="IPR034737">
    <property type="entry name" value="TCTP"/>
</dbReference>
<gene>
    <name evidence="20" type="ORF">CA7LBN_003088</name>
</gene>
<evidence type="ECO:0000256" key="8">
    <source>
        <dbReference type="ARBA" id="ARBA00022701"/>
    </source>
</evidence>
<evidence type="ECO:0000256" key="10">
    <source>
        <dbReference type="ARBA" id="ARBA00022825"/>
    </source>
</evidence>
<keyword evidence="5" id="KW-0926">Vacuole</keyword>
<dbReference type="InterPro" id="IPR002471">
    <property type="entry name" value="Pept_S9_AS"/>
</dbReference>
<dbReference type="GO" id="GO:0004252">
    <property type="term" value="F:serine-type endopeptidase activity"/>
    <property type="evidence" value="ECO:0007669"/>
    <property type="project" value="InterPro"/>
</dbReference>
<dbReference type="InterPro" id="IPR050278">
    <property type="entry name" value="Serine_Prot_S9B/DPPIV"/>
</dbReference>